<dbReference type="GeneID" id="18916007"/>
<protein>
    <submittedName>
        <fullName evidence="1">Uncharacterized protein</fullName>
    </submittedName>
</protein>
<accession>K5X263</accession>
<dbReference type="KEGG" id="pco:PHACADRAFT_254200"/>
<dbReference type="EMBL" id="JH930471">
    <property type="protein sequence ID" value="EKM56852.1"/>
    <property type="molecule type" value="Genomic_DNA"/>
</dbReference>
<evidence type="ECO:0000313" key="1">
    <source>
        <dbReference type="EMBL" id="EKM56852.1"/>
    </source>
</evidence>
<sequence>MLTLPLFSAGTRAVACLGFDFTPYPRPHASAAQGSIFAAGARLLVVAGARLGGVLSYSHNNCLPEKCTHNISISVFKIASVYWRSVYFSSPPPTLHMRPEVVGTHRHL</sequence>
<dbReference type="AlphaFoldDB" id="K5X263"/>
<organism evidence="1 2">
    <name type="scientific">Phanerochaete carnosa (strain HHB-10118-sp)</name>
    <name type="common">White-rot fungus</name>
    <name type="synonym">Peniophora carnosa</name>
    <dbReference type="NCBI Taxonomy" id="650164"/>
    <lineage>
        <taxon>Eukaryota</taxon>
        <taxon>Fungi</taxon>
        <taxon>Dikarya</taxon>
        <taxon>Basidiomycota</taxon>
        <taxon>Agaricomycotina</taxon>
        <taxon>Agaricomycetes</taxon>
        <taxon>Polyporales</taxon>
        <taxon>Phanerochaetaceae</taxon>
        <taxon>Phanerochaete</taxon>
    </lineage>
</organism>
<dbReference type="InParanoid" id="K5X263"/>
<gene>
    <name evidence="1" type="ORF">PHACADRAFT_254200</name>
</gene>
<name>K5X263_PHACS</name>
<reference evidence="1 2" key="1">
    <citation type="journal article" date="2012" name="BMC Genomics">
        <title>Comparative genomics of the white-rot fungi, Phanerochaete carnosa and P. chrysosporium, to elucidate the genetic basis of the distinct wood types they colonize.</title>
        <authorList>
            <person name="Suzuki H."/>
            <person name="MacDonald J."/>
            <person name="Syed K."/>
            <person name="Salamov A."/>
            <person name="Hori C."/>
            <person name="Aerts A."/>
            <person name="Henrissat B."/>
            <person name="Wiebenga A."/>
            <person name="vanKuyk P.A."/>
            <person name="Barry K."/>
            <person name="Lindquist E."/>
            <person name="LaButti K."/>
            <person name="Lapidus A."/>
            <person name="Lucas S."/>
            <person name="Coutinho P."/>
            <person name="Gong Y."/>
            <person name="Samejima M."/>
            <person name="Mahadevan R."/>
            <person name="Abou-Zaid M."/>
            <person name="de Vries R.P."/>
            <person name="Igarashi K."/>
            <person name="Yadav J.S."/>
            <person name="Grigoriev I.V."/>
            <person name="Master E.R."/>
        </authorList>
    </citation>
    <scope>NUCLEOTIDE SEQUENCE [LARGE SCALE GENOMIC DNA]</scope>
    <source>
        <strain evidence="1 2">HHB-10118-sp</strain>
    </source>
</reference>
<dbReference type="Proteomes" id="UP000008370">
    <property type="component" value="Unassembled WGS sequence"/>
</dbReference>
<proteinExistence type="predicted"/>
<evidence type="ECO:0000313" key="2">
    <source>
        <dbReference type="Proteomes" id="UP000008370"/>
    </source>
</evidence>
<dbReference type="HOGENOM" id="CLU_2197865_0_0_1"/>
<keyword evidence="2" id="KW-1185">Reference proteome</keyword>
<dbReference type="RefSeq" id="XP_007394684.1">
    <property type="nucleotide sequence ID" value="XM_007394622.1"/>
</dbReference>